<evidence type="ECO:0000313" key="2">
    <source>
        <dbReference type="EMBL" id="OUE00018.1"/>
    </source>
</evidence>
<keyword evidence="3" id="KW-1185">Reference proteome</keyword>
<comment type="caution">
    <text evidence="2">The sequence shown here is derived from an EMBL/GenBank/DDBJ whole genome shotgun (WGS) entry which is preliminary data.</text>
</comment>
<dbReference type="AlphaFoldDB" id="A0A251XDV1"/>
<dbReference type="Proteomes" id="UP000195062">
    <property type="component" value="Unassembled WGS sequence"/>
</dbReference>
<dbReference type="EMBL" id="MDHH01000009">
    <property type="protein sequence ID" value="OUE00018.1"/>
    <property type="molecule type" value="Genomic_DNA"/>
</dbReference>
<organism evidence="2 3">
    <name type="scientific">Clavibacter michiganensis subsp. michiganensis</name>
    <dbReference type="NCBI Taxonomy" id="33013"/>
    <lineage>
        <taxon>Bacteria</taxon>
        <taxon>Bacillati</taxon>
        <taxon>Actinomycetota</taxon>
        <taxon>Actinomycetes</taxon>
        <taxon>Micrococcales</taxon>
        <taxon>Microbacteriaceae</taxon>
        <taxon>Clavibacter</taxon>
    </lineage>
</organism>
<protein>
    <submittedName>
        <fullName evidence="2">Uncharacterized protein</fullName>
    </submittedName>
</protein>
<evidence type="ECO:0000256" key="1">
    <source>
        <dbReference type="SAM" id="MobiDB-lite"/>
    </source>
</evidence>
<evidence type="ECO:0000313" key="3">
    <source>
        <dbReference type="Proteomes" id="UP000195062"/>
    </source>
</evidence>
<feature type="compositionally biased region" description="Polar residues" evidence="1">
    <location>
        <begin position="30"/>
        <end position="41"/>
    </location>
</feature>
<reference evidence="2 3" key="1">
    <citation type="submission" date="2016-08" db="EMBL/GenBank/DDBJ databases">
        <title>Genome sequence of Clavibacter michiganensis subsp. michiganensis strain CASJ007.</title>
        <authorList>
            <person name="Thapa S.P."/>
            <person name="Coaker G."/>
        </authorList>
    </citation>
    <scope>NUCLEOTIDE SEQUENCE [LARGE SCALE GENOMIC DNA]</scope>
    <source>
        <strain evidence="2">CASJ007</strain>
    </source>
</reference>
<gene>
    <name evidence="2" type="ORF">CMMCAS07_19705</name>
</gene>
<proteinExistence type="predicted"/>
<accession>A0A251XDV1</accession>
<sequence length="97" mass="10040">MAELGAADAVLGARSTEASAQTCGRRCGDASSTSTVSARQNDFLESSVMRARTRSPGIASETKITRPSCLATETPPCAMFVTSTSTSRPTCSPIPQP</sequence>
<name>A0A251XDV1_CLAMM</name>
<feature type="region of interest" description="Disordered" evidence="1">
    <location>
        <begin position="1"/>
        <end position="41"/>
    </location>
</feature>